<keyword evidence="3 5" id="KW-0378">Hydrolase</keyword>
<feature type="domain" description="S-adenosyl-L-homocysteine hydrolase NAD binding" evidence="9">
    <location>
        <begin position="185"/>
        <end position="346"/>
    </location>
</feature>
<name>A0A1F5USK5_FRAXR</name>
<dbReference type="InterPro" id="IPR042172">
    <property type="entry name" value="Adenosylhomocyst_ase-like_sf"/>
</dbReference>
<dbReference type="GO" id="GO:0005829">
    <property type="term" value="C:cytosol"/>
    <property type="evidence" value="ECO:0007669"/>
    <property type="project" value="TreeGrafter"/>
</dbReference>
<proteinExistence type="inferred from homology"/>
<feature type="binding site" evidence="5 6">
    <location>
        <position position="237"/>
    </location>
    <ligand>
        <name>NAD(+)</name>
        <dbReference type="ChEBI" id="CHEBI:57540"/>
    </ligand>
</feature>
<dbReference type="STRING" id="1817864.A2Z21_07185"/>
<dbReference type="SUPFAM" id="SSF52283">
    <property type="entry name" value="Formate/glycerate dehydrogenase catalytic domain-like"/>
    <property type="match status" value="1"/>
</dbReference>
<evidence type="ECO:0000256" key="2">
    <source>
        <dbReference type="ARBA" id="ARBA00022563"/>
    </source>
</evidence>
<dbReference type="InterPro" id="IPR036291">
    <property type="entry name" value="NAD(P)-bd_dom_sf"/>
</dbReference>
<dbReference type="Pfam" id="PF00670">
    <property type="entry name" value="AdoHcyase_NAD"/>
    <property type="match status" value="1"/>
</dbReference>
<keyword evidence="5" id="KW-0963">Cytoplasm</keyword>
<dbReference type="InterPro" id="IPR020082">
    <property type="entry name" value="S-Ado-L-homoCys_hydrolase_CS"/>
</dbReference>
<sequence>MPSEVRDIKLAPQGEQKIRWAERHMKLLNRIRERFLVEKPFKGVRLGLSIHLEAKTAQLARVLHSGGAEVAVTGCNPLSTQDDVSAALAQDGQITVYAWRSSTPEEYEHHLSQVLKTRPQAILDDGGDLVGLLHGKLSELAPSVWGGTEETTTGVRRLRTLAQQNKLRFPMFAVNDAQMKYLFDNRYGTGQSVWDGIMRTTNLSIAGKTVVVAGYGWCGRGIAMRAHGLGANVVITEIDPIRAIEAVMDGFRVLRMEQAAPLGDIFVTATGVRDVITEKHLKLLKDGAILANAGHFDVEISKPDLKRLAVSQNAIRPNVEEFTLRDGRHLYLLAEGRLVNLASGDGHPVEIMDLSFAVQALTLEYLVRHHDELKPGVYSVPKEIDQHVARTKLEALGIALDELSSAQRAYLEKAG</sequence>
<evidence type="ECO:0000256" key="3">
    <source>
        <dbReference type="ARBA" id="ARBA00022801"/>
    </source>
</evidence>
<dbReference type="EMBL" id="MFGX01000088">
    <property type="protein sequence ID" value="OGF54148.1"/>
    <property type="molecule type" value="Genomic_DNA"/>
</dbReference>
<evidence type="ECO:0000313" key="10">
    <source>
        <dbReference type="EMBL" id="OGF54148.1"/>
    </source>
</evidence>
<dbReference type="HAMAP" id="MF_00563">
    <property type="entry name" value="AdoHcyase"/>
    <property type="match status" value="1"/>
</dbReference>
<dbReference type="NCBIfam" id="NF004005">
    <property type="entry name" value="PRK05476.2-3"/>
    <property type="match status" value="1"/>
</dbReference>
<evidence type="ECO:0000259" key="9">
    <source>
        <dbReference type="SMART" id="SM00997"/>
    </source>
</evidence>
<dbReference type="PANTHER" id="PTHR23420:SF0">
    <property type="entry name" value="ADENOSYLHOMOCYSTEINASE"/>
    <property type="match status" value="1"/>
</dbReference>
<dbReference type="UniPathway" id="UPA00314">
    <property type="reaction ID" value="UER00076"/>
</dbReference>
<dbReference type="PANTHER" id="PTHR23420">
    <property type="entry name" value="ADENOSYLHOMOCYSTEINASE"/>
    <property type="match status" value="1"/>
</dbReference>
<dbReference type="GO" id="GO:0033353">
    <property type="term" value="P:S-adenosylmethionine cycle"/>
    <property type="evidence" value="ECO:0007669"/>
    <property type="project" value="TreeGrafter"/>
</dbReference>
<dbReference type="SUPFAM" id="SSF51735">
    <property type="entry name" value="NAD(P)-binding Rossmann-fold domains"/>
    <property type="match status" value="1"/>
</dbReference>
<dbReference type="PROSITE" id="PS00739">
    <property type="entry name" value="ADOHCYASE_2"/>
    <property type="match status" value="1"/>
</dbReference>
<evidence type="ECO:0000313" key="11">
    <source>
        <dbReference type="Proteomes" id="UP000179157"/>
    </source>
</evidence>
<dbReference type="NCBIfam" id="TIGR00936">
    <property type="entry name" value="ahcY"/>
    <property type="match status" value="1"/>
</dbReference>
<dbReference type="GO" id="GO:0006730">
    <property type="term" value="P:one-carbon metabolic process"/>
    <property type="evidence" value="ECO:0007669"/>
    <property type="project" value="UniProtKB-UniRule"/>
</dbReference>
<keyword evidence="2 5" id="KW-0554">One-carbon metabolism</keyword>
<feature type="binding site" evidence="5">
    <location>
        <position position="184"/>
    </location>
    <ligand>
        <name>substrate</name>
    </ligand>
</feature>
<feature type="binding site" evidence="5">
    <location>
        <begin position="214"/>
        <end position="219"/>
    </location>
    <ligand>
        <name>NAD(+)</name>
        <dbReference type="ChEBI" id="CHEBI:57540"/>
    </ligand>
</feature>
<dbReference type="PIRSF" id="PIRSF001109">
    <property type="entry name" value="Ad_hcy_hydrolase"/>
    <property type="match status" value="1"/>
</dbReference>
<dbReference type="SMART" id="SM00996">
    <property type="entry name" value="AdoHcyase"/>
    <property type="match status" value="1"/>
</dbReference>
<feature type="binding site" evidence="5 6">
    <location>
        <begin position="293"/>
        <end position="295"/>
    </location>
    <ligand>
        <name>NAD(+)</name>
        <dbReference type="ChEBI" id="CHEBI:57540"/>
    </ligand>
</feature>
<dbReference type="Gene3D" id="3.40.50.720">
    <property type="entry name" value="NAD(P)-binding Rossmann-like Domain"/>
    <property type="match status" value="1"/>
</dbReference>
<feature type="binding site" evidence="5">
    <location>
        <position position="185"/>
    </location>
    <ligand>
        <name>NAD(+)</name>
        <dbReference type="ChEBI" id="CHEBI:57540"/>
    </ligand>
</feature>
<dbReference type="Proteomes" id="UP000179157">
    <property type="component" value="Unassembled WGS sequence"/>
</dbReference>
<comment type="catalytic activity">
    <reaction evidence="5 7">
        <text>S-adenosyl-L-homocysteine + H2O = L-homocysteine + adenosine</text>
        <dbReference type="Rhea" id="RHEA:21708"/>
        <dbReference type="ChEBI" id="CHEBI:15377"/>
        <dbReference type="ChEBI" id="CHEBI:16335"/>
        <dbReference type="ChEBI" id="CHEBI:57856"/>
        <dbReference type="ChEBI" id="CHEBI:58199"/>
        <dbReference type="EC" id="3.13.2.1"/>
    </reaction>
</comment>
<comment type="function">
    <text evidence="5">May play a key role in the regulation of the intracellular concentration of adenosylhomocysteine.</text>
</comment>
<accession>A0A1F5USK5</accession>
<comment type="subcellular location">
    <subcellularLocation>
        <location evidence="5">Cytoplasm</location>
    </subcellularLocation>
</comment>
<feature type="binding site" evidence="5">
    <location>
        <position position="150"/>
    </location>
    <ligand>
        <name>substrate</name>
    </ligand>
</feature>
<feature type="binding site" evidence="6">
    <location>
        <position position="347"/>
    </location>
    <ligand>
        <name>NAD(+)</name>
        <dbReference type="ChEBI" id="CHEBI:57540"/>
    </ligand>
</feature>
<dbReference type="SMART" id="SM00997">
    <property type="entry name" value="AdoHcyase_NAD"/>
    <property type="match status" value="1"/>
</dbReference>
<gene>
    <name evidence="5" type="primary">ahcY</name>
    <name evidence="10" type="ORF">A2Z21_07185</name>
</gene>
<reference evidence="10 11" key="1">
    <citation type="journal article" date="2016" name="Nat. Commun.">
        <title>Thousands of microbial genomes shed light on interconnected biogeochemical processes in an aquifer system.</title>
        <authorList>
            <person name="Anantharaman K."/>
            <person name="Brown C.T."/>
            <person name="Hug L.A."/>
            <person name="Sharon I."/>
            <person name="Castelle C.J."/>
            <person name="Probst A.J."/>
            <person name="Thomas B.C."/>
            <person name="Singh A."/>
            <person name="Wilkins M.J."/>
            <person name="Karaoz U."/>
            <person name="Brodie E.L."/>
            <person name="Williams K.H."/>
            <person name="Hubbard S.S."/>
            <person name="Banfield J.F."/>
        </authorList>
    </citation>
    <scope>NUCLEOTIDE SEQUENCE [LARGE SCALE GENOMIC DNA]</scope>
    <source>
        <strain evidence="11">RBG_16_55_9</strain>
    </source>
</reference>
<evidence type="ECO:0000256" key="7">
    <source>
        <dbReference type="RuleBase" id="RU000548"/>
    </source>
</evidence>
<evidence type="ECO:0000256" key="1">
    <source>
        <dbReference type="ARBA" id="ARBA00007122"/>
    </source>
</evidence>
<evidence type="ECO:0000256" key="6">
    <source>
        <dbReference type="PIRSR" id="PIRSR001109-2"/>
    </source>
</evidence>
<evidence type="ECO:0000256" key="4">
    <source>
        <dbReference type="ARBA" id="ARBA00023027"/>
    </source>
</evidence>
<comment type="caution">
    <text evidence="5">Lacks conserved residue(s) required for the propagation of feature annotation.</text>
</comment>
<dbReference type="EC" id="3.13.2.1" evidence="5"/>
<evidence type="ECO:0000256" key="5">
    <source>
        <dbReference type="HAMAP-Rule" id="MF_00563"/>
    </source>
</evidence>
<dbReference type="InterPro" id="IPR000043">
    <property type="entry name" value="Adenosylhomocysteinase-like"/>
</dbReference>
<feature type="binding site" evidence="5 6">
    <location>
        <begin position="151"/>
        <end position="153"/>
    </location>
    <ligand>
        <name>NAD(+)</name>
        <dbReference type="ChEBI" id="CHEBI:57540"/>
    </ligand>
</feature>
<comment type="pathway">
    <text evidence="5 7">Amino-acid biosynthesis; L-homocysteine biosynthesis; L-homocysteine from S-adenosyl-L-homocysteine: step 1/1.</text>
</comment>
<dbReference type="PROSITE" id="PS00738">
    <property type="entry name" value="ADOHCYASE_1"/>
    <property type="match status" value="1"/>
</dbReference>
<comment type="similarity">
    <text evidence="1 5 8">Belongs to the adenosylhomocysteinase family.</text>
</comment>
<dbReference type="Gene3D" id="3.40.50.1480">
    <property type="entry name" value="Adenosylhomocysteinase-like"/>
    <property type="match status" value="1"/>
</dbReference>
<dbReference type="GO" id="GO:0004013">
    <property type="term" value="F:adenosylhomocysteinase activity"/>
    <property type="evidence" value="ECO:0007669"/>
    <property type="project" value="UniProtKB-UniRule"/>
</dbReference>
<comment type="cofactor">
    <cofactor evidence="5 6 7">
        <name>NAD(+)</name>
        <dbReference type="ChEBI" id="CHEBI:57540"/>
    </cofactor>
    <text evidence="5 6 7">Binds 1 NAD(+) per subunit.</text>
</comment>
<feature type="binding site" evidence="5">
    <location>
        <position position="125"/>
    </location>
    <ligand>
        <name>substrate</name>
    </ligand>
</feature>
<dbReference type="Pfam" id="PF05221">
    <property type="entry name" value="AdoHcyase"/>
    <property type="match status" value="2"/>
</dbReference>
<feature type="binding site" evidence="6">
    <location>
        <begin position="216"/>
        <end position="221"/>
    </location>
    <ligand>
        <name>NAD(+)</name>
        <dbReference type="ChEBI" id="CHEBI:57540"/>
    </ligand>
</feature>
<dbReference type="CDD" id="cd00401">
    <property type="entry name" value="SAHH"/>
    <property type="match status" value="1"/>
</dbReference>
<dbReference type="GO" id="GO:0071269">
    <property type="term" value="P:L-homocysteine biosynthetic process"/>
    <property type="evidence" value="ECO:0007669"/>
    <property type="project" value="UniProtKB-UniRule"/>
</dbReference>
<comment type="caution">
    <text evidence="10">The sequence shown here is derived from an EMBL/GenBank/DDBJ whole genome shotgun (WGS) entry which is preliminary data.</text>
</comment>
<organism evidence="10 11">
    <name type="scientific">Fraserbacteria sp. (strain RBG_16_55_9)</name>
    <dbReference type="NCBI Taxonomy" id="1817864"/>
    <lineage>
        <taxon>Bacteria</taxon>
        <taxon>Candidatus Fraseribacteriota</taxon>
    </lineage>
</organism>
<protein>
    <recommendedName>
        <fullName evidence="5">Adenosylhomocysteinase</fullName>
        <ecNumber evidence="5">3.13.2.1</ecNumber>
    </recommendedName>
    <alternativeName>
        <fullName evidence="5">S-adenosyl-L-homocysteine hydrolase</fullName>
        <shortName evidence="5">AdoHcyase</shortName>
    </alternativeName>
</protein>
<feature type="binding site" evidence="5 6">
    <location>
        <position position="340"/>
    </location>
    <ligand>
        <name>NAD(+)</name>
        <dbReference type="ChEBI" id="CHEBI:57540"/>
    </ligand>
</feature>
<dbReference type="FunFam" id="3.40.50.720:FF:000004">
    <property type="entry name" value="Adenosylhomocysteinase"/>
    <property type="match status" value="1"/>
</dbReference>
<feature type="binding site" evidence="5">
    <location>
        <position position="180"/>
    </location>
    <ligand>
        <name>substrate</name>
    </ligand>
</feature>
<evidence type="ECO:0000256" key="8">
    <source>
        <dbReference type="RuleBase" id="RU004166"/>
    </source>
</evidence>
<dbReference type="InterPro" id="IPR015878">
    <property type="entry name" value="Ado_hCys_hydrolase_NAD-bd"/>
</dbReference>
<keyword evidence="4 5" id="KW-0520">NAD</keyword>
<dbReference type="AlphaFoldDB" id="A0A1F5USK5"/>